<reference evidence="2" key="1">
    <citation type="submission" date="2019-12" db="UniProtKB">
        <authorList>
            <consortium name="WormBaseParasite"/>
        </authorList>
    </citation>
    <scope>IDENTIFICATION</scope>
</reference>
<evidence type="ECO:0000313" key="1">
    <source>
        <dbReference type="Proteomes" id="UP000046395"/>
    </source>
</evidence>
<dbReference type="AlphaFoldDB" id="A0A5S6QSK5"/>
<dbReference type="Proteomes" id="UP000046395">
    <property type="component" value="Unassembled WGS sequence"/>
</dbReference>
<dbReference type="WBParaSite" id="TMUE_2000010124.1">
    <property type="protein sequence ID" value="TMUE_2000010124.1"/>
    <property type="gene ID" value="WBGene00300854"/>
</dbReference>
<keyword evidence="1" id="KW-1185">Reference proteome</keyword>
<proteinExistence type="predicted"/>
<organism evidence="1 2">
    <name type="scientific">Trichuris muris</name>
    <name type="common">Mouse whipworm</name>
    <dbReference type="NCBI Taxonomy" id="70415"/>
    <lineage>
        <taxon>Eukaryota</taxon>
        <taxon>Metazoa</taxon>
        <taxon>Ecdysozoa</taxon>
        <taxon>Nematoda</taxon>
        <taxon>Enoplea</taxon>
        <taxon>Dorylaimia</taxon>
        <taxon>Trichinellida</taxon>
        <taxon>Trichuridae</taxon>
        <taxon>Trichuris</taxon>
    </lineage>
</organism>
<protein>
    <submittedName>
        <fullName evidence="2">Uncharacterized protein</fullName>
    </submittedName>
</protein>
<accession>A0A5S6QSK5</accession>
<evidence type="ECO:0000313" key="2">
    <source>
        <dbReference type="WBParaSite" id="TMUE_2000010124.1"/>
    </source>
</evidence>
<sequence>MAVEQRQRNTLCRSDSVAAMESPDSCRHPVAAKSSKHMLPSWSPGGCFTGYGRFGLVPSGPAQPED</sequence>
<name>A0A5S6QSK5_TRIMR</name>